<evidence type="ECO:0000256" key="4">
    <source>
        <dbReference type="ARBA" id="ARBA00022679"/>
    </source>
</evidence>
<evidence type="ECO:0000256" key="11">
    <source>
        <dbReference type="ARBA" id="ARBA00048160"/>
    </source>
</evidence>
<evidence type="ECO:0000256" key="6">
    <source>
        <dbReference type="ARBA" id="ARBA00022777"/>
    </source>
</evidence>
<accession>A0A8S9ZJY9</accession>
<evidence type="ECO:0000256" key="10">
    <source>
        <dbReference type="ARBA" id="ARBA00047905"/>
    </source>
</evidence>
<evidence type="ECO:0000313" key="16">
    <source>
        <dbReference type="Proteomes" id="UP000605970"/>
    </source>
</evidence>
<evidence type="ECO:0000256" key="2">
    <source>
        <dbReference type="ARBA" id="ARBA00005028"/>
    </source>
</evidence>
<gene>
    <name evidence="15" type="ORF">Mgra_00006987</name>
</gene>
<evidence type="ECO:0000256" key="8">
    <source>
        <dbReference type="ARBA" id="ARBA00023152"/>
    </source>
</evidence>
<dbReference type="EMBL" id="JABEBT010000073">
    <property type="protein sequence ID" value="KAF7633579.1"/>
    <property type="molecule type" value="Genomic_DNA"/>
</dbReference>
<dbReference type="GO" id="GO:0001678">
    <property type="term" value="P:intracellular glucose homeostasis"/>
    <property type="evidence" value="ECO:0007669"/>
    <property type="project" value="InterPro"/>
</dbReference>
<keyword evidence="16" id="KW-1185">Reference proteome</keyword>
<evidence type="ECO:0000256" key="7">
    <source>
        <dbReference type="ARBA" id="ARBA00022840"/>
    </source>
</evidence>
<dbReference type="GO" id="GO:0005524">
    <property type="term" value="F:ATP binding"/>
    <property type="evidence" value="ECO:0007669"/>
    <property type="project" value="UniProtKB-UniRule"/>
</dbReference>
<dbReference type="PROSITE" id="PS51748">
    <property type="entry name" value="HEXOKINASE_2"/>
    <property type="match status" value="1"/>
</dbReference>
<comment type="catalytic activity">
    <reaction evidence="9">
        <text>a D-hexose + ATP = a D-hexose 6-phosphate + ADP + H(+)</text>
        <dbReference type="Rhea" id="RHEA:22740"/>
        <dbReference type="ChEBI" id="CHEBI:4194"/>
        <dbReference type="ChEBI" id="CHEBI:15378"/>
        <dbReference type="ChEBI" id="CHEBI:30616"/>
        <dbReference type="ChEBI" id="CHEBI:229467"/>
        <dbReference type="ChEBI" id="CHEBI:456216"/>
        <dbReference type="EC" id="2.7.1.1"/>
    </reaction>
    <physiologicalReaction direction="left-to-right" evidence="9">
        <dbReference type="Rhea" id="RHEA:22741"/>
    </physiologicalReaction>
</comment>
<keyword evidence="7 12" id="KW-0067">ATP-binding</keyword>
<dbReference type="InterPro" id="IPR001312">
    <property type="entry name" value="Hexokinase"/>
</dbReference>
<dbReference type="GO" id="GO:0005829">
    <property type="term" value="C:cytosol"/>
    <property type="evidence" value="ECO:0007669"/>
    <property type="project" value="TreeGrafter"/>
</dbReference>
<dbReference type="Gene3D" id="3.40.367.20">
    <property type="match status" value="1"/>
</dbReference>
<dbReference type="InterPro" id="IPR022672">
    <property type="entry name" value="Hexokinase_N"/>
</dbReference>
<dbReference type="Pfam" id="PF00349">
    <property type="entry name" value="Hexokinase_1"/>
    <property type="match status" value="1"/>
</dbReference>
<comment type="caution">
    <text evidence="15">The sequence shown here is derived from an EMBL/GenBank/DDBJ whole genome shotgun (WGS) entry which is preliminary data.</text>
</comment>
<evidence type="ECO:0000256" key="9">
    <source>
        <dbReference type="ARBA" id="ARBA00044613"/>
    </source>
</evidence>
<dbReference type="SUPFAM" id="SSF53067">
    <property type="entry name" value="Actin-like ATPase domain"/>
    <property type="match status" value="2"/>
</dbReference>
<evidence type="ECO:0000259" key="14">
    <source>
        <dbReference type="Pfam" id="PF03727"/>
    </source>
</evidence>
<feature type="domain" description="Hexokinase C-terminal" evidence="14">
    <location>
        <begin position="212"/>
        <end position="457"/>
    </location>
</feature>
<evidence type="ECO:0000313" key="15">
    <source>
        <dbReference type="EMBL" id="KAF7633579.1"/>
    </source>
</evidence>
<protein>
    <recommendedName>
        <fullName evidence="12">Phosphotransferase</fullName>
        <ecNumber evidence="12">2.7.1.-</ecNumber>
    </recommendedName>
</protein>
<dbReference type="InterPro" id="IPR022673">
    <property type="entry name" value="Hexokinase_C"/>
</dbReference>
<dbReference type="PRINTS" id="PR00475">
    <property type="entry name" value="HEXOKINASE"/>
</dbReference>
<comment type="similarity">
    <text evidence="3 12">Belongs to the hexokinase family.</text>
</comment>
<dbReference type="PANTHER" id="PTHR19443">
    <property type="entry name" value="HEXOKINASE"/>
    <property type="match status" value="1"/>
</dbReference>
<feature type="domain" description="Hexokinase N-terminal" evidence="13">
    <location>
        <begin position="8"/>
        <end position="202"/>
    </location>
</feature>
<name>A0A8S9ZJY9_9BILA</name>
<evidence type="ECO:0000256" key="3">
    <source>
        <dbReference type="ARBA" id="ARBA00009225"/>
    </source>
</evidence>
<keyword evidence="6 12" id="KW-0418">Kinase</keyword>
<organism evidence="15 16">
    <name type="scientific">Meloidogyne graminicola</name>
    <dbReference type="NCBI Taxonomy" id="189291"/>
    <lineage>
        <taxon>Eukaryota</taxon>
        <taxon>Metazoa</taxon>
        <taxon>Ecdysozoa</taxon>
        <taxon>Nematoda</taxon>
        <taxon>Chromadorea</taxon>
        <taxon>Rhabditida</taxon>
        <taxon>Tylenchina</taxon>
        <taxon>Tylenchomorpha</taxon>
        <taxon>Tylenchoidea</taxon>
        <taxon>Meloidogynidae</taxon>
        <taxon>Meloidogyninae</taxon>
        <taxon>Meloidogyne</taxon>
    </lineage>
</organism>
<comment type="pathway">
    <text evidence="2">Carbohydrate metabolism; hexose metabolism.</text>
</comment>
<comment type="pathway">
    <text evidence="1">Carbohydrate degradation; glycolysis; D-glyceraldehyde 3-phosphate and glycerone phosphate from D-glucose: step 1/4.</text>
</comment>
<keyword evidence="8 12" id="KW-0324">Glycolysis</keyword>
<dbReference type="GO" id="GO:0006006">
    <property type="term" value="P:glucose metabolic process"/>
    <property type="evidence" value="ECO:0007669"/>
    <property type="project" value="TreeGrafter"/>
</dbReference>
<dbReference type="AlphaFoldDB" id="A0A8S9ZJY9"/>
<comment type="catalytic activity">
    <reaction evidence="11">
        <text>D-glucose + ATP = D-glucose 6-phosphate + ADP + H(+)</text>
        <dbReference type="Rhea" id="RHEA:17825"/>
        <dbReference type="ChEBI" id="CHEBI:4167"/>
        <dbReference type="ChEBI" id="CHEBI:15378"/>
        <dbReference type="ChEBI" id="CHEBI:30616"/>
        <dbReference type="ChEBI" id="CHEBI:61548"/>
        <dbReference type="ChEBI" id="CHEBI:456216"/>
        <dbReference type="EC" id="2.7.1.1"/>
    </reaction>
    <physiologicalReaction direction="left-to-right" evidence="11">
        <dbReference type="Rhea" id="RHEA:17826"/>
    </physiologicalReaction>
</comment>
<keyword evidence="4 12" id="KW-0808">Transferase</keyword>
<comment type="catalytic activity">
    <reaction evidence="10">
        <text>D-fructose + ATP = D-fructose 6-phosphate + ADP + H(+)</text>
        <dbReference type="Rhea" id="RHEA:16125"/>
        <dbReference type="ChEBI" id="CHEBI:15378"/>
        <dbReference type="ChEBI" id="CHEBI:30616"/>
        <dbReference type="ChEBI" id="CHEBI:37721"/>
        <dbReference type="ChEBI" id="CHEBI:61527"/>
        <dbReference type="ChEBI" id="CHEBI:456216"/>
        <dbReference type="EC" id="2.7.1.1"/>
    </reaction>
    <physiologicalReaction direction="left-to-right" evidence="10">
        <dbReference type="Rhea" id="RHEA:16126"/>
    </physiologicalReaction>
</comment>
<dbReference type="GO" id="GO:0004340">
    <property type="term" value="F:glucokinase activity"/>
    <property type="evidence" value="ECO:0007669"/>
    <property type="project" value="TreeGrafter"/>
</dbReference>
<proteinExistence type="inferred from homology"/>
<dbReference type="PANTHER" id="PTHR19443:SF32">
    <property type="entry name" value="PHOSPHOTRANSFERASE"/>
    <property type="match status" value="1"/>
</dbReference>
<evidence type="ECO:0000256" key="1">
    <source>
        <dbReference type="ARBA" id="ARBA00004888"/>
    </source>
</evidence>
<dbReference type="GO" id="GO:0005536">
    <property type="term" value="F:D-glucose binding"/>
    <property type="evidence" value="ECO:0007669"/>
    <property type="project" value="InterPro"/>
</dbReference>
<dbReference type="GO" id="GO:0006096">
    <property type="term" value="P:glycolytic process"/>
    <property type="evidence" value="ECO:0007669"/>
    <property type="project" value="UniProtKB-KW"/>
</dbReference>
<keyword evidence="5 12" id="KW-0547">Nucleotide-binding</keyword>
<evidence type="ECO:0000256" key="12">
    <source>
        <dbReference type="RuleBase" id="RU362007"/>
    </source>
</evidence>
<evidence type="ECO:0000256" key="5">
    <source>
        <dbReference type="ARBA" id="ARBA00022741"/>
    </source>
</evidence>
<sequence length="464" mass="51666">MDQLPVEVRDIVKSFRVPVERLNKISEDMAAAMKRGLESGSGRSSSIGMLPSFVPALPDGTEVGNYCAIDLSGKNCRILLVVLEGPGREPVKDIQNFVVPKMVMTGTGEQLFNFIINSLKKVLHDAKVEDQTFHIGFVFSFPCELISIRSARLLWWTKGFNIQDCLQQDMVTLLDDALEMSMTVKGRVKAIMNDTVGQLAASHQKYGDECIIGVVIGYGCNSAYLEDVKNIKKFDPVAHNYKYEKMVVVTEWEEFGRRGEMEDIMTEFDREVDSASVHIGKQLIDKLTGALYLGELIRRVLLKLTNNKILFGGEKVVALETAEGFPTKYISEIFSEPGEMRRNCRRICDEMEVQNHGSTDYTIMQEVCIAVSERSAAIVASAISALLRHIGRKKIKIGLGGAIIQFHPGYYDMLEAHLQTLAPLHIDVGFFKFLKNIWQLCVVEEGSVLGAALIAAVADSMKLN</sequence>
<reference evidence="15" key="1">
    <citation type="journal article" date="2020" name="Ecol. Evol.">
        <title>Genome structure and content of the rice root-knot nematode (Meloidogyne graminicola).</title>
        <authorList>
            <person name="Phan N.T."/>
            <person name="Danchin E.G.J."/>
            <person name="Klopp C."/>
            <person name="Perfus-Barbeoch L."/>
            <person name="Kozlowski D.K."/>
            <person name="Koutsovoulos G.D."/>
            <person name="Lopez-Roques C."/>
            <person name="Bouchez O."/>
            <person name="Zahm M."/>
            <person name="Besnard G."/>
            <person name="Bellafiore S."/>
        </authorList>
    </citation>
    <scope>NUCLEOTIDE SEQUENCE</scope>
    <source>
        <strain evidence="15">VN-18</strain>
    </source>
</reference>
<dbReference type="FunFam" id="3.40.367.20:FF:000005">
    <property type="entry name" value="Phosphotransferase"/>
    <property type="match status" value="1"/>
</dbReference>
<dbReference type="Gene3D" id="3.30.420.40">
    <property type="match status" value="1"/>
</dbReference>
<evidence type="ECO:0000259" key="13">
    <source>
        <dbReference type="Pfam" id="PF00349"/>
    </source>
</evidence>
<dbReference type="Proteomes" id="UP000605970">
    <property type="component" value="Unassembled WGS sequence"/>
</dbReference>
<dbReference type="Pfam" id="PF03727">
    <property type="entry name" value="Hexokinase_2"/>
    <property type="match status" value="1"/>
</dbReference>
<dbReference type="OrthoDB" id="419537at2759"/>
<dbReference type="EC" id="2.7.1.-" evidence="12"/>
<dbReference type="GO" id="GO:0008865">
    <property type="term" value="F:fructokinase activity"/>
    <property type="evidence" value="ECO:0007669"/>
    <property type="project" value="TreeGrafter"/>
</dbReference>
<dbReference type="GO" id="GO:0005739">
    <property type="term" value="C:mitochondrion"/>
    <property type="evidence" value="ECO:0007669"/>
    <property type="project" value="TreeGrafter"/>
</dbReference>
<dbReference type="InterPro" id="IPR043129">
    <property type="entry name" value="ATPase_NBD"/>
</dbReference>